<comment type="caution">
    <text evidence="1">The sequence shown here is derived from an EMBL/GenBank/DDBJ whole genome shotgun (WGS) entry which is preliminary data.</text>
</comment>
<accession>A0A5B7EEJ8</accession>
<dbReference type="EMBL" id="VSRR010002524">
    <property type="protein sequence ID" value="MPC31888.1"/>
    <property type="molecule type" value="Genomic_DNA"/>
</dbReference>
<protein>
    <submittedName>
        <fullName evidence="1">Uncharacterized protein</fullName>
    </submittedName>
</protein>
<gene>
    <name evidence="1" type="ORF">E2C01_025187</name>
</gene>
<dbReference type="Proteomes" id="UP000324222">
    <property type="component" value="Unassembled WGS sequence"/>
</dbReference>
<dbReference type="AlphaFoldDB" id="A0A5B7EEJ8"/>
<evidence type="ECO:0000313" key="2">
    <source>
        <dbReference type="Proteomes" id="UP000324222"/>
    </source>
</evidence>
<sequence length="88" mass="9767">MMEALLKVFIAEATILVGCQHTGFTTTFKHKGCLSYTLLSQESIGTPHKEYSIKGIDEVMVVTNGYSSGYLYSITETDTTPSTYWSDQ</sequence>
<organism evidence="1 2">
    <name type="scientific">Portunus trituberculatus</name>
    <name type="common">Swimming crab</name>
    <name type="synonym">Neptunus trituberculatus</name>
    <dbReference type="NCBI Taxonomy" id="210409"/>
    <lineage>
        <taxon>Eukaryota</taxon>
        <taxon>Metazoa</taxon>
        <taxon>Ecdysozoa</taxon>
        <taxon>Arthropoda</taxon>
        <taxon>Crustacea</taxon>
        <taxon>Multicrustacea</taxon>
        <taxon>Malacostraca</taxon>
        <taxon>Eumalacostraca</taxon>
        <taxon>Eucarida</taxon>
        <taxon>Decapoda</taxon>
        <taxon>Pleocyemata</taxon>
        <taxon>Brachyura</taxon>
        <taxon>Eubrachyura</taxon>
        <taxon>Portunoidea</taxon>
        <taxon>Portunidae</taxon>
        <taxon>Portuninae</taxon>
        <taxon>Portunus</taxon>
    </lineage>
</organism>
<name>A0A5B7EEJ8_PORTR</name>
<evidence type="ECO:0000313" key="1">
    <source>
        <dbReference type="EMBL" id="MPC31888.1"/>
    </source>
</evidence>
<keyword evidence="2" id="KW-1185">Reference proteome</keyword>
<reference evidence="1 2" key="1">
    <citation type="submission" date="2019-05" db="EMBL/GenBank/DDBJ databases">
        <title>Another draft genome of Portunus trituberculatus and its Hox gene families provides insights of decapod evolution.</title>
        <authorList>
            <person name="Jeong J.-H."/>
            <person name="Song I."/>
            <person name="Kim S."/>
            <person name="Choi T."/>
            <person name="Kim D."/>
            <person name="Ryu S."/>
            <person name="Kim W."/>
        </authorList>
    </citation>
    <scope>NUCLEOTIDE SEQUENCE [LARGE SCALE GENOMIC DNA]</scope>
    <source>
        <tissue evidence="1">Muscle</tissue>
    </source>
</reference>
<proteinExistence type="predicted"/>